<gene>
    <name evidence="2" type="ORF">DPMN_091330</name>
</gene>
<dbReference type="PANTHER" id="PTHR35455:SF1">
    <property type="entry name" value="AGAP005842-PA"/>
    <property type="match status" value="1"/>
</dbReference>
<dbReference type="Proteomes" id="UP000828390">
    <property type="component" value="Unassembled WGS sequence"/>
</dbReference>
<evidence type="ECO:0000256" key="1">
    <source>
        <dbReference type="SAM" id="SignalP"/>
    </source>
</evidence>
<accession>A0A9D4KZC3</accession>
<keyword evidence="1" id="KW-0732">Signal</keyword>
<reference evidence="2" key="1">
    <citation type="journal article" date="2019" name="bioRxiv">
        <title>The Genome of the Zebra Mussel, Dreissena polymorpha: A Resource for Invasive Species Research.</title>
        <authorList>
            <person name="McCartney M.A."/>
            <person name="Auch B."/>
            <person name="Kono T."/>
            <person name="Mallez S."/>
            <person name="Zhang Y."/>
            <person name="Obille A."/>
            <person name="Becker A."/>
            <person name="Abrahante J.E."/>
            <person name="Garbe J."/>
            <person name="Badalamenti J.P."/>
            <person name="Herman A."/>
            <person name="Mangelson H."/>
            <person name="Liachko I."/>
            <person name="Sullivan S."/>
            <person name="Sone E.D."/>
            <person name="Koren S."/>
            <person name="Silverstein K.A.T."/>
            <person name="Beckman K.B."/>
            <person name="Gohl D.M."/>
        </authorList>
    </citation>
    <scope>NUCLEOTIDE SEQUENCE</scope>
    <source>
        <strain evidence="2">Duluth1</strain>
        <tissue evidence="2">Whole animal</tissue>
    </source>
</reference>
<feature type="chain" id="PRO_5039370187" evidence="1">
    <location>
        <begin position="27"/>
        <end position="109"/>
    </location>
</feature>
<protein>
    <submittedName>
        <fullName evidence="2">Uncharacterized protein</fullName>
    </submittedName>
</protein>
<dbReference type="PANTHER" id="PTHR35455">
    <property type="entry name" value="UNNAMED PRODUCT"/>
    <property type="match status" value="1"/>
</dbReference>
<feature type="signal peptide" evidence="1">
    <location>
        <begin position="1"/>
        <end position="26"/>
    </location>
</feature>
<dbReference type="EMBL" id="JAIWYP010000003">
    <property type="protein sequence ID" value="KAH3848945.1"/>
    <property type="molecule type" value="Genomic_DNA"/>
</dbReference>
<sequence>MTRSSKVVLLLCVVLAVALFLETVSARVSYQYKKYTYRKKRDDKIYKNAKQPCEVNPDCLSRRGAEQAICIRKCVSEFCYQDIYAADELEEGEIDVRLNSFKGCVAQKK</sequence>
<evidence type="ECO:0000313" key="2">
    <source>
        <dbReference type="EMBL" id="KAH3848945.1"/>
    </source>
</evidence>
<reference evidence="2" key="2">
    <citation type="submission" date="2020-11" db="EMBL/GenBank/DDBJ databases">
        <authorList>
            <person name="McCartney M.A."/>
            <person name="Auch B."/>
            <person name="Kono T."/>
            <person name="Mallez S."/>
            <person name="Becker A."/>
            <person name="Gohl D.M."/>
            <person name="Silverstein K.A.T."/>
            <person name="Koren S."/>
            <person name="Bechman K.B."/>
            <person name="Herman A."/>
            <person name="Abrahante J.E."/>
            <person name="Garbe J."/>
        </authorList>
    </citation>
    <scope>NUCLEOTIDE SEQUENCE</scope>
    <source>
        <strain evidence="2">Duluth1</strain>
        <tissue evidence="2">Whole animal</tissue>
    </source>
</reference>
<name>A0A9D4KZC3_DREPO</name>
<dbReference type="InterPro" id="IPR031985">
    <property type="entry name" value="DUF4787"/>
</dbReference>
<organism evidence="2 3">
    <name type="scientific">Dreissena polymorpha</name>
    <name type="common">Zebra mussel</name>
    <name type="synonym">Mytilus polymorpha</name>
    <dbReference type="NCBI Taxonomy" id="45954"/>
    <lineage>
        <taxon>Eukaryota</taxon>
        <taxon>Metazoa</taxon>
        <taxon>Spiralia</taxon>
        <taxon>Lophotrochozoa</taxon>
        <taxon>Mollusca</taxon>
        <taxon>Bivalvia</taxon>
        <taxon>Autobranchia</taxon>
        <taxon>Heteroconchia</taxon>
        <taxon>Euheterodonta</taxon>
        <taxon>Imparidentia</taxon>
        <taxon>Neoheterodontei</taxon>
        <taxon>Myida</taxon>
        <taxon>Dreissenoidea</taxon>
        <taxon>Dreissenidae</taxon>
        <taxon>Dreissena</taxon>
    </lineage>
</organism>
<proteinExistence type="predicted"/>
<dbReference type="OrthoDB" id="1915375at2759"/>
<dbReference type="AlphaFoldDB" id="A0A9D4KZC3"/>
<evidence type="ECO:0000313" key="3">
    <source>
        <dbReference type="Proteomes" id="UP000828390"/>
    </source>
</evidence>
<comment type="caution">
    <text evidence="2">The sequence shown here is derived from an EMBL/GenBank/DDBJ whole genome shotgun (WGS) entry which is preliminary data.</text>
</comment>
<dbReference type="Pfam" id="PF16029">
    <property type="entry name" value="DUF4787"/>
    <property type="match status" value="1"/>
</dbReference>
<keyword evidence="3" id="KW-1185">Reference proteome</keyword>